<sequence length="923" mass="106512">MKIMENKKNKDKDKNKIKQKILTISMATTLLASSLLFIPHSSGIYYNFEGRNFSNQSQVVDYALTKANKKIEQDKHYYYKYKGKVYSLEEKNQAIEDMIKDAKVKKEMTYRNVGDYVISNSGELSGLVQQAYNDKLVDVYKGKNGNSYVDLDEAAQSYFDFDEVLLTENLNKDSSVPIEFYNESEMIQYLENSKKESLENGEESDCYVVSGICQDEGSVKKWLKSSSTYKYRYKDYEWSNFAPAEIDKIDLNSQDLVYKENIFPHSGNKNAYWLGIDNLGTGAFSGSQFIETNMDNDAVLNKIKHGWSVKQSDTINIFLSPIVGFGTLATMKWDVEDSRNSEEGKWTILDNVFFGDEEAYENFFTDVESKSGINLIDSISGDLYYENIEKDLTGIGKNMDSQTKTLVFFRKLANASLMKNNSQNEKLMLEFENLCKETLRNVIDTGSENTKAAYDELFKLDNPSIAVDDIINVFLNPAAFQYKDDAGREGFYKFMVEANKVVDAVMAPVDTLTNIVDGTYDYLGKRKKDKLTHQNRLDIIDARTEMIKSTYGENEFIKADDGQYYTRDELIRINESDVTNVDIGADRNIKFNDPNASKLKKITKGFNAVQIAWELGNKLSPFKMKTMSLDFGEGQELLYTYMSFSLPFAGEINKHDPSEYITPTFLYKGVGGKDEKGFRVKGSYFNNETDAINYMKTLMIRNPEEYSQISKFTVSIMDKNEEMAISNDGYTSVEEQLDEFIDNIFKKYYANTKQRYFTDGFGNKFDNQIDAIASMRENISKKNFIRKYQWTDKLGIKRNYDTYVEMKEVQDIYIKNTYIDQKKVISSDLISEIDYNKLDEQTGSQNEYYSLIDGTKKRYFKTYEDACAFVVNKNQFELNIDEVTNIYITYNGDIFESEQSFMLWVKENTKVTNKKGEEINYVN</sequence>
<protein>
    <submittedName>
        <fullName evidence="1">Uncharacterized protein</fullName>
    </submittedName>
</protein>
<dbReference type="EMBL" id="CP031376">
    <property type="protein sequence ID" value="AXK50968.1"/>
    <property type="molecule type" value="Genomic_DNA"/>
</dbReference>
<accession>A0A345Z2Y9</accession>
<proteinExistence type="predicted"/>
<evidence type="ECO:0000313" key="1">
    <source>
        <dbReference type="EMBL" id="AXK50968.1"/>
    </source>
</evidence>
<name>A0A345Z2Y9_9MOLU</name>
<dbReference type="OrthoDB" id="390379at2"/>
<evidence type="ECO:0000313" key="2">
    <source>
        <dbReference type="Proteomes" id="UP000254792"/>
    </source>
</evidence>
<keyword evidence="2" id="KW-1185">Reference proteome</keyword>
<dbReference type="AlphaFoldDB" id="A0A345Z2Y9"/>
<dbReference type="KEGG" id="salx:SALLE_v1c02940"/>
<reference evidence="1 2" key="1">
    <citation type="submission" date="2018-07" db="EMBL/GenBank/DDBJ databases">
        <title>Complete genome sequence of Spiroplasma alleghenense PLHS-1 (ATCC 51752).</title>
        <authorList>
            <person name="Chou L."/>
            <person name="Lee T.-Y."/>
            <person name="Tsai Y.-M."/>
            <person name="Kuo C.-H."/>
        </authorList>
    </citation>
    <scope>NUCLEOTIDE SEQUENCE [LARGE SCALE GENOMIC DNA]</scope>
    <source>
        <strain evidence="1 2">PLHS-1</strain>
    </source>
</reference>
<gene>
    <name evidence="1" type="ORF">SALLE_v1c02940</name>
</gene>
<dbReference type="Proteomes" id="UP000254792">
    <property type="component" value="Chromosome"/>
</dbReference>
<organism evidence="1 2">
    <name type="scientific">Spiroplasma alleghenense</name>
    <dbReference type="NCBI Taxonomy" id="216931"/>
    <lineage>
        <taxon>Bacteria</taxon>
        <taxon>Bacillati</taxon>
        <taxon>Mycoplasmatota</taxon>
        <taxon>Mollicutes</taxon>
        <taxon>Entomoplasmatales</taxon>
        <taxon>Spiroplasmataceae</taxon>
        <taxon>Spiroplasma</taxon>
    </lineage>
</organism>